<keyword evidence="3" id="KW-1185">Reference proteome</keyword>
<organism evidence="2 3">
    <name type="scientific">Nepenthes gracilis</name>
    <name type="common">Slender pitcher plant</name>
    <dbReference type="NCBI Taxonomy" id="150966"/>
    <lineage>
        <taxon>Eukaryota</taxon>
        <taxon>Viridiplantae</taxon>
        <taxon>Streptophyta</taxon>
        <taxon>Embryophyta</taxon>
        <taxon>Tracheophyta</taxon>
        <taxon>Spermatophyta</taxon>
        <taxon>Magnoliopsida</taxon>
        <taxon>eudicotyledons</taxon>
        <taxon>Gunneridae</taxon>
        <taxon>Pentapetalae</taxon>
        <taxon>Caryophyllales</taxon>
        <taxon>Nepenthaceae</taxon>
        <taxon>Nepenthes</taxon>
    </lineage>
</organism>
<keyword evidence="1" id="KW-1133">Transmembrane helix</keyword>
<dbReference type="EMBL" id="BSYO01000001">
    <property type="protein sequence ID" value="GMG98509.1"/>
    <property type="molecule type" value="Genomic_DNA"/>
</dbReference>
<dbReference type="Proteomes" id="UP001279734">
    <property type="component" value="Unassembled WGS sequence"/>
</dbReference>
<dbReference type="AlphaFoldDB" id="A0AAD3P4C2"/>
<protein>
    <submittedName>
        <fullName evidence="2">Uncharacterized protein</fullName>
    </submittedName>
</protein>
<comment type="caution">
    <text evidence="2">The sequence shown here is derived from an EMBL/GenBank/DDBJ whole genome shotgun (WGS) entry which is preliminary data.</text>
</comment>
<feature type="transmembrane region" description="Helical" evidence="1">
    <location>
        <begin position="50"/>
        <end position="71"/>
    </location>
</feature>
<evidence type="ECO:0000313" key="3">
    <source>
        <dbReference type="Proteomes" id="UP001279734"/>
    </source>
</evidence>
<reference evidence="2" key="1">
    <citation type="submission" date="2023-05" db="EMBL/GenBank/DDBJ databases">
        <title>Nepenthes gracilis genome sequencing.</title>
        <authorList>
            <person name="Fukushima K."/>
        </authorList>
    </citation>
    <scope>NUCLEOTIDE SEQUENCE</scope>
    <source>
        <strain evidence="2">SING2019-196</strain>
    </source>
</reference>
<accession>A0AAD3P4C2</accession>
<proteinExistence type="predicted"/>
<gene>
    <name evidence="2" type="ORF">Nepgr_000349</name>
</gene>
<evidence type="ECO:0000313" key="2">
    <source>
        <dbReference type="EMBL" id="GMG98509.1"/>
    </source>
</evidence>
<keyword evidence="1" id="KW-0812">Transmembrane</keyword>
<keyword evidence="1" id="KW-0472">Membrane</keyword>
<sequence>MERVFGDQLKRRYVYALFCFVLSSVKNSPEIEEFTLLTIMTGHLHRGQQLCGFILRVVAVYIVLSVQGILAKNADLQKQWD</sequence>
<evidence type="ECO:0000256" key="1">
    <source>
        <dbReference type="SAM" id="Phobius"/>
    </source>
</evidence>
<name>A0AAD3P4C2_NEPGR</name>